<protein>
    <recommendedName>
        <fullName evidence="2">Reverse transcriptase Ty1/copia-type domain-containing protein</fullName>
    </recommendedName>
</protein>
<reference evidence="3" key="2">
    <citation type="journal article" date="2024" name="Plant">
        <title>Genomic evolution and insights into agronomic trait innovations of Sesamum species.</title>
        <authorList>
            <person name="Miao H."/>
            <person name="Wang L."/>
            <person name="Qu L."/>
            <person name="Liu H."/>
            <person name="Sun Y."/>
            <person name="Le M."/>
            <person name="Wang Q."/>
            <person name="Wei S."/>
            <person name="Zheng Y."/>
            <person name="Lin W."/>
            <person name="Duan Y."/>
            <person name="Cao H."/>
            <person name="Xiong S."/>
            <person name="Wang X."/>
            <person name="Wei L."/>
            <person name="Li C."/>
            <person name="Ma Q."/>
            <person name="Ju M."/>
            <person name="Zhao R."/>
            <person name="Li G."/>
            <person name="Mu C."/>
            <person name="Tian Q."/>
            <person name="Mei H."/>
            <person name="Zhang T."/>
            <person name="Gao T."/>
            <person name="Zhang H."/>
        </authorList>
    </citation>
    <scope>NUCLEOTIDE SEQUENCE</scope>
    <source>
        <strain evidence="3">KEN1</strain>
    </source>
</reference>
<dbReference type="AlphaFoldDB" id="A0AAW2XHP1"/>
<dbReference type="EMBL" id="JACGWN010000004">
    <property type="protein sequence ID" value="KAL0453685.1"/>
    <property type="molecule type" value="Genomic_DNA"/>
</dbReference>
<sequence length="177" mass="20240">MIRPSKKIFVSRNAVLLKKGFSADSRRDEALLEESSKEPRHDSTTSFEPPTLTDNVPVLRRSTRESRAPERWTRCVQIKFGPWWTHPKALELGVDGEVTAFDARLVAKGYTQRPGVDIEETYSPVAMAKSIRMLLAIAVWYDYEIWQVDVKTAFLNGFVEEEIYMDQPEGFIAVGEE</sequence>
<feature type="compositionally biased region" description="Basic and acidic residues" evidence="1">
    <location>
        <begin position="26"/>
        <end position="43"/>
    </location>
</feature>
<feature type="compositionally biased region" description="Polar residues" evidence="1">
    <location>
        <begin position="44"/>
        <end position="54"/>
    </location>
</feature>
<dbReference type="Pfam" id="PF07727">
    <property type="entry name" value="RVT_2"/>
    <property type="match status" value="1"/>
</dbReference>
<feature type="region of interest" description="Disordered" evidence="1">
    <location>
        <begin position="26"/>
        <end position="54"/>
    </location>
</feature>
<name>A0AAW2XHP1_9LAMI</name>
<dbReference type="InterPro" id="IPR013103">
    <property type="entry name" value="RVT_2"/>
</dbReference>
<evidence type="ECO:0000259" key="2">
    <source>
        <dbReference type="Pfam" id="PF07727"/>
    </source>
</evidence>
<comment type="caution">
    <text evidence="3">The sequence shown here is derived from an EMBL/GenBank/DDBJ whole genome shotgun (WGS) entry which is preliminary data.</text>
</comment>
<organism evidence="3">
    <name type="scientific">Sesamum latifolium</name>
    <dbReference type="NCBI Taxonomy" id="2727402"/>
    <lineage>
        <taxon>Eukaryota</taxon>
        <taxon>Viridiplantae</taxon>
        <taxon>Streptophyta</taxon>
        <taxon>Embryophyta</taxon>
        <taxon>Tracheophyta</taxon>
        <taxon>Spermatophyta</taxon>
        <taxon>Magnoliopsida</taxon>
        <taxon>eudicotyledons</taxon>
        <taxon>Gunneridae</taxon>
        <taxon>Pentapetalae</taxon>
        <taxon>asterids</taxon>
        <taxon>lamiids</taxon>
        <taxon>Lamiales</taxon>
        <taxon>Pedaliaceae</taxon>
        <taxon>Sesamum</taxon>
    </lineage>
</organism>
<feature type="domain" description="Reverse transcriptase Ty1/copia-type" evidence="2">
    <location>
        <begin position="97"/>
        <end position="175"/>
    </location>
</feature>
<reference evidence="3" key="1">
    <citation type="submission" date="2020-06" db="EMBL/GenBank/DDBJ databases">
        <authorList>
            <person name="Li T."/>
            <person name="Hu X."/>
            <person name="Zhang T."/>
            <person name="Song X."/>
            <person name="Zhang H."/>
            <person name="Dai N."/>
            <person name="Sheng W."/>
            <person name="Hou X."/>
            <person name="Wei L."/>
        </authorList>
    </citation>
    <scope>NUCLEOTIDE SEQUENCE</scope>
    <source>
        <strain evidence="3">KEN1</strain>
        <tissue evidence="3">Leaf</tissue>
    </source>
</reference>
<proteinExistence type="predicted"/>
<accession>A0AAW2XHP1</accession>
<evidence type="ECO:0000256" key="1">
    <source>
        <dbReference type="SAM" id="MobiDB-lite"/>
    </source>
</evidence>
<evidence type="ECO:0000313" key="3">
    <source>
        <dbReference type="EMBL" id="KAL0453685.1"/>
    </source>
</evidence>
<gene>
    <name evidence="3" type="ORF">Slati_1346600</name>
</gene>